<dbReference type="GO" id="GO:0060147">
    <property type="term" value="P:regulation of post-transcriptional gene silencing"/>
    <property type="evidence" value="ECO:0007669"/>
    <property type="project" value="InterPro"/>
</dbReference>
<evidence type="ECO:0000313" key="6">
    <source>
        <dbReference type="RefSeq" id="XP_014484710.1"/>
    </source>
</evidence>
<dbReference type="Pfam" id="PF12530">
    <property type="entry name" value="DUF3730"/>
    <property type="match status" value="1"/>
</dbReference>
<proteinExistence type="predicted"/>
<keyword evidence="2" id="KW-1185">Reference proteome</keyword>
<dbReference type="KEGG" id="dqu:106749575"/>
<dbReference type="PANTHER" id="PTHR16212">
    <property type="entry name" value="FOCADHESIN FAMILY MEMBER"/>
    <property type="match status" value="1"/>
</dbReference>
<protein>
    <submittedName>
        <fullName evidence="3 4">Focadhesin isoform X1</fullName>
    </submittedName>
</protein>
<accession>A0A6P3Y1K0</accession>
<evidence type="ECO:0000259" key="1">
    <source>
        <dbReference type="Pfam" id="PF12530"/>
    </source>
</evidence>
<dbReference type="RefSeq" id="XP_014484686.1">
    <property type="nucleotide sequence ID" value="XM_014629200.1"/>
</dbReference>
<dbReference type="SUPFAM" id="SSF48371">
    <property type="entry name" value="ARM repeat"/>
    <property type="match status" value="1"/>
</dbReference>
<dbReference type="RefSeq" id="XP_014484694.1">
    <property type="nucleotide sequence ID" value="XM_014629208.1"/>
</dbReference>
<dbReference type="InterPro" id="IPR016024">
    <property type="entry name" value="ARM-type_fold"/>
</dbReference>
<reference evidence="3 4" key="1">
    <citation type="submission" date="2025-04" db="UniProtKB">
        <authorList>
            <consortium name="RefSeq"/>
        </authorList>
    </citation>
    <scope>IDENTIFICATION</scope>
</reference>
<dbReference type="RefSeq" id="XP_014484701.1">
    <property type="nucleotide sequence ID" value="XM_014629215.1"/>
</dbReference>
<dbReference type="OrthoDB" id="6354723at2759"/>
<dbReference type="AlphaFoldDB" id="A0A6P3Y1K0"/>
<evidence type="ECO:0000313" key="5">
    <source>
        <dbReference type="RefSeq" id="XP_014484701.1"/>
    </source>
</evidence>
<feature type="domain" description="DUF3730" evidence="1">
    <location>
        <begin position="454"/>
        <end position="674"/>
    </location>
</feature>
<gene>
    <name evidence="3 4 5 6" type="primary">LOC106749575</name>
</gene>
<name>A0A6P3Y1K0_DINQU</name>
<dbReference type="Proteomes" id="UP000515204">
    <property type="component" value="Unplaced"/>
</dbReference>
<evidence type="ECO:0000313" key="3">
    <source>
        <dbReference type="RefSeq" id="XP_014484686.1"/>
    </source>
</evidence>
<dbReference type="PANTHER" id="PTHR16212:SF4">
    <property type="entry name" value="FOCADHESIN"/>
    <property type="match status" value="1"/>
</dbReference>
<sequence length="1193" mass="136175">MDEIEYKLKSQDPALISHAISKLVQTTIEKAKIEEDIAKIPEFQALISKCRNDDSIVSTTACQALIILVEARLYASKSAIATFLSVCSPKNYDSVTVAVSELLMLGSKAYDEPNEYTLQAPNQHPFITILNHEKHSWRTVLIQMKRIMHHNNKELIKWRMKLLQPVFLYILCNPSADLDDSFKRQAWQLVIESNDASDLQVEILLWLCTNQTHSCIDTNCRVLELAEISLLKKDIKCCTALVPLITSLTVNCLEHGHQPTPNFSMIFDIMEQCCDDSIGDIMIILTAEIILICPATYLLKVFDICRVIMDKMPCNVALLHALAAALLKWLAYPSLLCRELLPAAKELINKILQRKETTGRRVSTSNELLLTFGHSNSHIRIYTELVRSLHSLEEDDFESWLENFSLAPVDLRYMCKLVLCGIFLLSDECHIVRKSCGILVQLVREINAFASHMLSLLLHKLTKSRDSAMCKCLLLALPEFVAFKENQRIVIYTLNSLVNSDTSLRYFAVQLYAIALEKEPRCQRFASDALIDLAKETGHDWHSDVACARAIKHVCGSRPELCTDFVPLLSQILNRCHDQNGGTASALALDSISLLCESAVIGVCSTWKLLAPKMRKEKRTIILESLCRLFADVPSFPFKSDDDYESLFVDVVPLLWSYVVSGDMRVAESALRALKSYSFARIPLNALPLDFRMNVTLPRVYYEKAASKDVNPEDMLQYVPGACWIQMLKNVNRSILPVAGDLLISYIEEELGTYKSQIYNWSQGEPCNFKYLPERSVIRAVGEHLRRSDPTDPNEQRVILECMRIFAHKYTKLLPNVKWDFLSKTMQISETAKEYGLFIVSRHSYISLSAKLLVENCMSKYRSAIFKPASDAGLLLVNEKHLAFYANLHEICRALPPNDLKHFLEISLDYVVDKMSLNDEKAAASFDRIMSSYATVLNSDATHLGNRTLLYTILKNVFQNVDLTSTRFHKYFTAVMELSADEVERMTSPSLWWWEGTPEKLRNAIAVRVELASKRFTETPLTWLNEPIDVVASNSTGMRRYLLEGVQRVLAELRYTTDKYCVDWIVEFMSRIDMLMLESPDEKDQIAFYCDTLFISVICLSGMDCLLPRKELLSASQDCRIRLFPQALFVLVNKQIWKSITRLIMNWLNHMRTSSVPDVYRPAFQSALILLRHEKDYMLQWTSYLSVKTCIPT</sequence>
<dbReference type="InterPro" id="IPR045163">
    <property type="entry name" value="Focadhesin/RST1"/>
</dbReference>
<evidence type="ECO:0000313" key="2">
    <source>
        <dbReference type="Proteomes" id="UP000515204"/>
    </source>
</evidence>
<dbReference type="InterPro" id="IPR022542">
    <property type="entry name" value="FOCAD/RST1_DUF3730"/>
</dbReference>
<dbReference type="GeneID" id="106749575"/>
<organism evidence="2 5">
    <name type="scientific">Dinoponera quadriceps</name>
    <name type="common">South American ant</name>
    <dbReference type="NCBI Taxonomy" id="609295"/>
    <lineage>
        <taxon>Eukaryota</taxon>
        <taxon>Metazoa</taxon>
        <taxon>Ecdysozoa</taxon>
        <taxon>Arthropoda</taxon>
        <taxon>Hexapoda</taxon>
        <taxon>Insecta</taxon>
        <taxon>Pterygota</taxon>
        <taxon>Neoptera</taxon>
        <taxon>Endopterygota</taxon>
        <taxon>Hymenoptera</taxon>
        <taxon>Apocrita</taxon>
        <taxon>Aculeata</taxon>
        <taxon>Formicoidea</taxon>
        <taxon>Formicidae</taxon>
        <taxon>Ponerinae</taxon>
        <taxon>Ponerini</taxon>
        <taxon>Dinoponera</taxon>
    </lineage>
</organism>
<dbReference type="RefSeq" id="XP_014484710.1">
    <property type="nucleotide sequence ID" value="XM_014629224.1"/>
</dbReference>
<evidence type="ECO:0000313" key="4">
    <source>
        <dbReference type="RefSeq" id="XP_014484694.1"/>
    </source>
</evidence>